<keyword evidence="1" id="KW-1133">Transmembrane helix</keyword>
<dbReference type="EMBL" id="BNAL01000058">
    <property type="protein sequence ID" value="GHG12149.1"/>
    <property type="molecule type" value="Genomic_DNA"/>
</dbReference>
<evidence type="ECO:0000313" key="2">
    <source>
        <dbReference type="EMBL" id="GHG12149.1"/>
    </source>
</evidence>
<name>A0ABQ3KBX2_9DEIO</name>
<feature type="transmembrane region" description="Helical" evidence="1">
    <location>
        <begin position="54"/>
        <end position="72"/>
    </location>
</feature>
<dbReference type="Proteomes" id="UP000632154">
    <property type="component" value="Unassembled WGS sequence"/>
</dbReference>
<evidence type="ECO:0000256" key="1">
    <source>
        <dbReference type="SAM" id="Phobius"/>
    </source>
</evidence>
<evidence type="ECO:0000313" key="3">
    <source>
        <dbReference type="Proteomes" id="UP000632154"/>
    </source>
</evidence>
<accession>A0ABQ3KBX2</accession>
<organism evidence="2 3">
    <name type="scientific">Deinococcus piscis</name>
    <dbReference type="NCBI Taxonomy" id="394230"/>
    <lineage>
        <taxon>Bacteria</taxon>
        <taxon>Thermotogati</taxon>
        <taxon>Deinococcota</taxon>
        <taxon>Deinococci</taxon>
        <taxon>Deinococcales</taxon>
        <taxon>Deinococcaceae</taxon>
        <taxon>Deinococcus</taxon>
    </lineage>
</organism>
<reference evidence="3" key="1">
    <citation type="journal article" date="2019" name="Int. J. Syst. Evol. Microbiol.">
        <title>The Global Catalogue of Microorganisms (GCM) 10K type strain sequencing project: providing services to taxonomists for standard genome sequencing and annotation.</title>
        <authorList>
            <consortium name="The Broad Institute Genomics Platform"/>
            <consortium name="The Broad Institute Genome Sequencing Center for Infectious Disease"/>
            <person name="Wu L."/>
            <person name="Ma J."/>
        </authorList>
    </citation>
    <scope>NUCLEOTIDE SEQUENCE [LARGE SCALE GENOMIC DNA]</scope>
    <source>
        <strain evidence="3">CGMCC 1.18439</strain>
    </source>
</reference>
<keyword evidence="1" id="KW-0812">Transmembrane</keyword>
<sequence>MFAAYGKLQFLISYQVYQGKHTSTPVTLALDLLEEVPDFSRKCFRVFLGSMQRLKFVFVVSVGATIILTILAG</sequence>
<comment type="caution">
    <text evidence="2">The sequence shown here is derived from an EMBL/GenBank/DDBJ whole genome shotgun (WGS) entry which is preliminary data.</text>
</comment>
<gene>
    <name evidence="2" type="ORF">GCM10017783_25420</name>
</gene>
<keyword evidence="3" id="KW-1185">Reference proteome</keyword>
<protein>
    <submittedName>
        <fullName evidence="2">Uncharacterized protein</fullName>
    </submittedName>
</protein>
<keyword evidence="1" id="KW-0472">Membrane</keyword>
<proteinExistence type="predicted"/>